<accession>A0ABY6LSU1</accession>
<dbReference type="Proteomes" id="UP001235939">
    <property type="component" value="Chromosome 23"/>
</dbReference>
<name>A0ABY6LSU1_9ARAC</name>
<reference evidence="1 2" key="1">
    <citation type="submission" date="2022-03" db="EMBL/GenBank/DDBJ databases">
        <title>A chromosomal length assembly of Cordylochernes scorpioides.</title>
        <authorList>
            <person name="Zeh D."/>
            <person name="Zeh J."/>
        </authorList>
    </citation>
    <scope>NUCLEOTIDE SEQUENCE [LARGE SCALE GENOMIC DNA]</scope>
    <source>
        <strain evidence="1">IN4F17</strain>
        <tissue evidence="1">Whole Body</tissue>
    </source>
</reference>
<dbReference type="EMBL" id="CP092885">
    <property type="protein sequence ID" value="UYV83422.1"/>
    <property type="molecule type" value="Genomic_DNA"/>
</dbReference>
<sequence length="103" mass="11696">MYLAARSNSTSAVIAKSAAKVSDVSAVHMNNVIAPVSLPLKKVLFPDGLLEDKFQYNEVLAAFIALIKSARTIRRRLQQSGLTVRHPFLRLPLRQYHRRLRRQ</sequence>
<keyword evidence="2" id="KW-1185">Reference proteome</keyword>
<protein>
    <submittedName>
        <fullName evidence="1">Uncharacterized protein</fullName>
    </submittedName>
</protein>
<organism evidence="1 2">
    <name type="scientific">Cordylochernes scorpioides</name>
    <dbReference type="NCBI Taxonomy" id="51811"/>
    <lineage>
        <taxon>Eukaryota</taxon>
        <taxon>Metazoa</taxon>
        <taxon>Ecdysozoa</taxon>
        <taxon>Arthropoda</taxon>
        <taxon>Chelicerata</taxon>
        <taxon>Arachnida</taxon>
        <taxon>Pseudoscorpiones</taxon>
        <taxon>Cheliferoidea</taxon>
        <taxon>Chernetidae</taxon>
        <taxon>Cordylochernes</taxon>
    </lineage>
</organism>
<proteinExistence type="predicted"/>
<evidence type="ECO:0000313" key="2">
    <source>
        <dbReference type="Proteomes" id="UP001235939"/>
    </source>
</evidence>
<gene>
    <name evidence="1" type="ORF">LAZ67_23000958</name>
</gene>
<evidence type="ECO:0000313" key="1">
    <source>
        <dbReference type="EMBL" id="UYV83422.1"/>
    </source>
</evidence>